<feature type="region of interest" description="Disordered" evidence="3">
    <location>
        <begin position="163"/>
        <end position="250"/>
    </location>
</feature>
<accession>A0AAV2I0P7</accession>
<keyword evidence="6" id="KW-1185">Reference proteome</keyword>
<dbReference type="InterPro" id="IPR000504">
    <property type="entry name" value="RRM_dom"/>
</dbReference>
<gene>
    <name evidence="5" type="ORF">GSLYS_00013212001</name>
</gene>
<reference evidence="5 6" key="1">
    <citation type="submission" date="2024-04" db="EMBL/GenBank/DDBJ databases">
        <authorList>
            <consortium name="Genoscope - CEA"/>
            <person name="William W."/>
        </authorList>
    </citation>
    <scope>NUCLEOTIDE SEQUENCE [LARGE SCALE GENOMIC DNA]</scope>
</reference>
<dbReference type="InterPro" id="IPR012677">
    <property type="entry name" value="Nucleotide-bd_a/b_plait_sf"/>
</dbReference>
<evidence type="ECO:0000256" key="3">
    <source>
        <dbReference type="SAM" id="MobiDB-lite"/>
    </source>
</evidence>
<dbReference type="PANTHER" id="PTHR48025">
    <property type="entry name" value="OS02G0815200 PROTEIN"/>
    <property type="match status" value="1"/>
</dbReference>
<dbReference type="EMBL" id="CAXITT010000339">
    <property type="protein sequence ID" value="CAL1539406.1"/>
    <property type="molecule type" value="Genomic_DNA"/>
</dbReference>
<dbReference type="InterPro" id="IPR035979">
    <property type="entry name" value="RBD_domain_sf"/>
</dbReference>
<dbReference type="CDD" id="cd12343">
    <property type="entry name" value="RRM1_2_CoAA_like"/>
    <property type="match status" value="1"/>
</dbReference>
<dbReference type="AlphaFoldDB" id="A0AAV2I0P7"/>
<dbReference type="SMART" id="SM00360">
    <property type="entry name" value="RRM"/>
    <property type="match status" value="1"/>
</dbReference>
<dbReference type="GO" id="GO:0003729">
    <property type="term" value="F:mRNA binding"/>
    <property type="evidence" value="ECO:0007669"/>
    <property type="project" value="TreeGrafter"/>
</dbReference>
<protein>
    <recommendedName>
        <fullName evidence="4">RRM domain-containing protein</fullName>
    </recommendedName>
</protein>
<dbReference type="Proteomes" id="UP001497497">
    <property type="component" value="Unassembled WGS sequence"/>
</dbReference>
<sequence length="320" mass="35343">MTIKIFLGNLSSETTSDKIRPLFEKYGQVVECDVLKNFGFVHMVNKNEANKAIAQLDGYSVDGNNIRVEVSALIFYNLTYVFYILKTHFCVFLRFGAGNRARPYGLPPGRGDPREYERYPYPPPPPVPYDRYDPYYRYYMEREAYYARMAPISGDRGYPPAGARDRYLPVPPPRDRLADRYAPDPRERLMPPRSYLDERARGIPPDAYMRDRDPLAARPPPEYYDRKPQGAGRGAEQSGAAAGRGVGTPGAYGNGVGGDFYRNMDRPGVGMGGAAGGAGDFFRQGGGAGQQNSYGRPGMGGSGGKPGDSQSAFAQDAIFF</sequence>
<dbReference type="PROSITE" id="PS50102">
    <property type="entry name" value="RRM"/>
    <property type="match status" value="1"/>
</dbReference>
<proteinExistence type="predicted"/>
<dbReference type="GO" id="GO:0005634">
    <property type="term" value="C:nucleus"/>
    <property type="evidence" value="ECO:0007669"/>
    <property type="project" value="TreeGrafter"/>
</dbReference>
<organism evidence="5 6">
    <name type="scientific">Lymnaea stagnalis</name>
    <name type="common">Great pond snail</name>
    <name type="synonym">Helix stagnalis</name>
    <dbReference type="NCBI Taxonomy" id="6523"/>
    <lineage>
        <taxon>Eukaryota</taxon>
        <taxon>Metazoa</taxon>
        <taxon>Spiralia</taxon>
        <taxon>Lophotrochozoa</taxon>
        <taxon>Mollusca</taxon>
        <taxon>Gastropoda</taxon>
        <taxon>Heterobranchia</taxon>
        <taxon>Euthyneura</taxon>
        <taxon>Panpulmonata</taxon>
        <taxon>Hygrophila</taxon>
        <taxon>Lymnaeoidea</taxon>
        <taxon>Lymnaeidae</taxon>
        <taxon>Lymnaea</taxon>
    </lineage>
</organism>
<feature type="domain" description="RRM" evidence="4">
    <location>
        <begin position="3"/>
        <end position="73"/>
    </location>
</feature>
<dbReference type="Gene3D" id="3.30.70.330">
    <property type="match status" value="1"/>
</dbReference>
<dbReference type="SUPFAM" id="SSF54928">
    <property type="entry name" value="RNA-binding domain, RBD"/>
    <property type="match status" value="1"/>
</dbReference>
<evidence type="ECO:0000256" key="2">
    <source>
        <dbReference type="PROSITE-ProRule" id="PRU00176"/>
    </source>
</evidence>
<feature type="region of interest" description="Disordered" evidence="3">
    <location>
        <begin position="282"/>
        <end position="320"/>
    </location>
</feature>
<dbReference type="Pfam" id="PF00076">
    <property type="entry name" value="RRM_1"/>
    <property type="match status" value="1"/>
</dbReference>
<dbReference type="PANTHER" id="PTHR48025:SF1">
    <property type="entry name" value="RRM DOMAIN-CONTAINING PROTEIN"/>
    <property type="match status" value="1"/>
</dbReference>
<name>A0AAV2I0P7_LYMST</name>
<keyword evidence="1 2" id="KW-0694">RNA-binding</keyword>
<evidence type="ECO:0000313" key="6">
    <source>
        <dbReference type="Proteomes" id="UP001497497"/>
    </source>
</evidence>
<evidence type="ECO:0000256" key="1">
    <source>
        <dbReference type="ARBA" id="ARBA00022884"/>
    </source>
</evidence>
<evidence type="ECO:0000313" key="5">
    <source>
        <dbReference type="EMBL" id="CAL1539406.1"/>
    </source>
</evidence>
<feature type="compositionally biased region" description="Basic and acidic residues" evidence="3">
    <location>
        <begin position="163"/>
        <end position="201"/>
    </location>
</feature>
<comment type="caution">
    <text evidence="5">The sequence shown here is derived from an EMBL/GenBank/DDBJ whole genome shotgun (WGS) entry which is preliminary data.</text>
</comment>
<evidence type="ECO:0000259" key="4">
    <source>
        <dbReference type="PROSITE" id="PS50102"/>
    </source>
</evidence>
<feature type="compositionally biased region" description="Gly residues" evidence="3">
    <location>
        <begin position="297"/>
        <end position="306"/>
    </location>
</feature>
<dbReference type="InterPro" id="IPR050502">
    <property type="entry name" value="Euk_RNA-bind_prot"/>
</dbReference>